<dbReference type="SUPFAM" id="SSF55729">
    <property type="entry name" value="Acyl-CoA N-acyltransferases (Nat)"/>
    <property type="match status" value="1"/>
</dbReference>
<dbReference type="CDD" id="cd04301">
    <property type="entry name" value="NAT_SF"/>
    <property type="match status" value="1"/>
</dbReference>
<sequence length="180" mass="20742">MEQLIDKLETAQETLDVLLAGEDDLETVRQVLVEAATWMQENGVNQWNPQQFTPELIRSYFEDREIYLLQESGEPVALFTLQDSDPDYWGELNVPGYSYLHRLTIRLAYRGRGLSSEILRYAAKRSKALGRPGIRLDCWNQNQKLTQLYEGLGYQLQGTGSNNGREFNLYQLDADLYAQV</sequence>
<dbReference type="RefSeq" id="WP_323076573.1">
    <property type="nucleotide sequence ID" value="NZ_CBCSKM010000011.1"/>
</dbReference>
<protein>
    <submittedName>
        <fullName evidence="4">GNAT family N-acetyltransferase</fullName>
    </submittedName>
</protein>
<dbReference type="Gene3D" id="3.40.630.30">
    <property type="match status" value="1"/>
</dbReference>
<comment type="caution">
    <text evidence="4">The sequence shown here is derived from an EMBL/GenBank/DDBJ whole genome shotgun (WGS) entry which is preliminary data.</text>
</comment>
<name>A0ABU5PI57_9BACL</name>
<proteinExistence type="predicted"/>
<dbReference type="Pfam" id="PF00583">
    <property type="entry name" value="Acetyltransf_1"/>
    <property type="match status" value="1"/>
</dbReference>
<dbReference type="PANTHER" id="PTHR43877">
    <property type="entry name" value="AMINOALKYLPHOSPHONATE N-ACETYLTRANSFERASE-RELATED-RELATED"/>
    <property type="match status" value="1"/>
</dbReference>
<dbReference type="EMBL" id="JAYERP010000001">
    <property type="protein sequence ID" value="MEA3569625.1"/>
    <property type="molecule type" value="Genomic_DNA"/>
</dbReference>
<evidence type="ECO:0000256" key="2">
    <source>
        <dbReference type="ARBA" id="ARBA00023315"/>
    </source>
</evidence>
<evidence type="ECO:0000313" key="4">
    <source>
        <dbReference type="EMBL" id="MEA3569625.1"/>
    </source>
</evidence>
<keyword evidence="1" id="KW-0808">Transferase</keyword>
<gene>
    <name evidence="4" type="ORF">U9M73_06390</name>
</gene>
<dbReference type="InterPro" id="IPR000182">
    <property type="entry name" value="GNAT_dom"/>
</dbReference>
<reference evidence="4 5" key="1">
    <citation type="submission" date="2023-12" db="EMBL/GenBank/DDBJ databases">
        <title>Whole genome sequencing of Paenibacillus phoenicis isolated from the Phoenix Mars Lander spacecraft assembly facility.</title>
        <authorList>
            <person name="Garcia A."/>
            <person name="Venkateswaran K."/>
        </authorList>
    </citation>
    <scope>NUCLEOTIDE SEQUENCE [LARGE SCALE GENOMIC DNA]</scope>
    <source>
        <strain evidence="4 5">3PO2SA</strain>
    </source>
</reference>
<evidence type="ECO:0000313" key="5">
    <source>
        <dbReference type="Proteomes" id="UP001292216"/>
    </source>
</evidence>
<keyword evidence="2" id="KW-0012">Acyltransferase</keyword>
<organism evidence="4 5">
    <name type="scientific">Paenibacillus phoenicis</name>
    <dbReference type="NCBI Taxonomy" id="554117"/>
    <lineage>
        <taxon>Bacteria</taxon>
        <taxon>Bacillati</taxon>
        <taxon>Bacillota</taxon>
        <taxon>Bacilli</taxon>
        <taxon>Bacillales</taxon>
        <taxon>Paenibacillaceae</taxon>
        <taxon>Paenibacillus</taxon>
    </lineage>
</organism>
<feature type="domain" description="N-acetyltransferase" evidence="3">
    <location>
        <begin position="15"/>
        <end position="180"/>
    </location>
</feature>
<dbReference type="InterPro" id="IPR050832">
    <property type="entry name" value="Bact_Acetyltransf"/>
</dbReference>
<evidence type="ECO:0000256" key="1">
    <source>
        <dbReference type="ARBA" id="ARBA00022679"/>
    </source>
</evidence>
<accession>A0ABU5PI57</accession>
<evidence type="ECO:0000259" key="3">
    <source>
        <dbReference type="PROSITE" id="PS51186"/>
    </source>
</evidence>
<dbReference type="PANTHER" id="PTHR43877:SF2">
    <property type="entry name" value="AMINOALKYLPHOSPHONATE N-ACETYLTRANSFERASE-RELATED"/>
    <property type="match status" value="1"/>
</dbReference>
<dbReference type="InterPro" id="IPR016181">
    <property type="entry name" value="Acyl_CoA_acyltransferase"/>
</dbReference>
<dbReference type="Proteomes" id="UP001292216">
    <property type="component" value="Unassembled WGS sequence"/>
</dbReference>
<dbReference type="PROSITE" id="PS51186">
    <property type="entry name" value="GNAT"/>
    <property type="match status" value="1"/>
</dbReference>
<keyword evidence="5" id="KW-1185">Reference proteome</keyword>